<evidence type="ECO:0000313" key="8">
    <source>
        <dbReference type="EMBL" id="KAG8514723.1"/>
    </source>
</evidence>
<dbReference type="GO" id="GO:0005802">
    <property type="term" value="C:trans-Golgi network"/>
    <property type="evidence" value="ECO:0007669"/>
    <property type="project" value="UniProtKB-UniRule"/>
</dbReference>
<dbReference type="InterPro" id="IPR001849">
    <property type="entry name" value="PH_domain"/>
</dbReference>
<dbReference type="SUPFAM" id="SSF50729">
    <property type="entry name" value="PH domain-like"/>
    <property type="match status" value="1"/>
</dbReference>
<dbReference type="PANTHER" id="PTHR22902:SF27">
    <property type="entry name" value="PLECKSTRIN HOMOLOGY DOMAIN-CONTAINING FAMILY A MEMBER 3"/>
    <property type="match status" value="1"/>
</dbReference>
<keyword evidence="9" id="KW-1185">Reference proteome</keyword>
<reference evidence="8" key="1">
    <citation type="journal article" date="2021" name="Evol. Appl.">
        <title>The genome of the Pyrenean desman and the effects of bottlenecks and inbreeding on the genomic landscape of an endangered species.</title>
        <authorList>
            <person name="Escoda L."/>
            <person name="Castresana J."/>
        </authorList>
    </citation>
    <scope>NUCLEOTIDE SEQUENCE</scope>
    <source>
        <strain evidence="8">IBE-C5619</strain>
    </source>
</reference>
<dbReference type="FunFam" id="2.30.29.30:FF:000085">
    <property type="entry name" value="Pleckstrin homology domain-containing family A member 8"/>
    <property type="match status" value="1"/>
</dbReference>
<dbReference type="AlphaFoldDB" id="A0A8J6A6K9"/>
<dbReference type="Pfam" id="PF00169">
    <property type="entry name" value="PH"/>
    <property type="match status" value="1"/>
</dbReference>
<organism evidence="8 9">
    <name type="scientific">Galemys pyrenaicus</name>
    <name type="common">Iberian desman</name>
    <name type="synonym">Pyrenean desman</name>
    <dbReference type="NCBI Taxonomy" id="202257"/>
    <lineage>
        <taxon>Eukaryota</taxon>
        <taxon>Metazoa</taxon>
        <taxon>Chordata</taxon>
        <taxon>Craniata</taxon>
        <taxon>Vertebrata</taxon>
        <taxon>Euteleostomi</taxon>
        <taxon>Mammalia</taxon>
        <taxon>Eutheria</taxon>
        <taxon>Laurasiatheria</taxon>
        <taxon>Eulipotyphla</taxon>
        <taxon>Talpidae</taxon>
        <taxon>Galemys</taxon>
    </lineage>
</organism>
<dbReference type="GO" id="GO:0001881">
    <property type="term" value="P:receptor recycling"/>
    <property type="evidence" value="ECO:0007669"/>
    <property type="project" value="UniProtKB-UniRule"/>
</dbReference>
<gene>
    <name evidence="8" type="ORF">J0S82_001822</name>
</gene>
<dbReference type="PROSITE" id="PS50003">
    <property type="entry name" value="PH_DOMAIN"/>
    <property type="match status" value="1"/>
</dbReference>
<keyword evidence="3 6" id="KW-0597">Phosphoprotein</keyword>
<dbReference type="GO" id="GO:0007032">
    <property type="term" value="P:endosome organization"/>
    <property type="evidence" value="ECO:0007669"/>
    <property type="project" value="UniProtKB-UniRule"/>
</dbReference>
<dbReference type="GO" id="GO:0005829">
    <property type="term" value="C:cytosol"/>
    <property type="evidence" value="ECO:0007669"/>
    <property type="project" value="GOC"/>
</dbReference>
<dbReference type="SMART" id="SM00233">
    <property type="entry name" value="PH"/>
    <property type="match status" value="1"/>
</dbReference>
<accession>A0A8J6A6K9</accession>
<keyword evidence="6" id="KW-0967">Endosome</keyword>
<comment type="subcellular location">
    <subcellularLocation>
        <location evidence="6">Early endosome</location>
    </subcellularLocation>
    <subcellularLocation>
        <location evidence="6">Recycling endosome</location>
    </subcellularLocation>
    <subcellularLocation>
        <location evidence="6">Golgi apparatus</location>
        <location evidence="6">trans-Golgi network</location>
    </subcellularLocation>
    <subcellularLocation>
        <location evidence="6">Cytoplasmic vesicle</location>
        <location evidence="6">Clathrin-coated vesicle</location>
    </subcellularLocation>
    <subcellularLocation>
        <location evidence="2">Golgi apparatus</location>
        <location evidence="2">trans-Golgi network membrane</location>
    </subcellularLocation>
    <subcellularLocation>
        <location evidence="1">Membrane</location>
        <topology evidence="1">Peripheral membrane protein</topology>
    </subcellularLocation>
</comment>
<evidence type="ECO:0000313" key="9">
    <source>
        <dbReference type="Proteomes" id="UP000700334"/>
    </source>
</evidence>
<dbReference type="GO" id="GO:0030136">
    <property type="term" value="C:clathrin-coated vesicle"/>
    <property type="evidence" value="ECO:0007669"/>
    <property type="project" value="UniProtKB-SubCell"/>
</dbReference>
<evidence type="ECO:0000256" key="3">
    <source>
        <dbReference type="ARBA" id="ARBA00022553"/>
    </source>
</evidence>
<evidence type="ECO:0000256" key="5">
    <source>
        <dbReference type="ARBA" id="ARBA00023136"/>
    </source>
</evidence>
<proteinExistence type="inferred from homology"/>
<dbReference type="PANTHER" id="PTHR22902">
    <property type="entry name" value="SESQUIPEDALIAN"/>
    <property type="match status" value="1"/>
</dbReference>
<dbReference type="EMBL" id="JAGFMF010011726">
    <property type="protein sequence ID" value="KAG8514723.1"/>
    <property type="molecule type" value="Genomic_DNA"/>
</dbReference>
<comment type="similarity">
    <text evidence="6">Belongs to the sesquipedalian family.</text>
</comment>
<sequence>MEGVLYKWTNYLSGELGAPQGRGPLFELPEGGVGTRLPEVGVTVRPRIGTWTDLEYFPEAVSLERCHPCCAHTAPWGTLWKGEKLRGHGLDLERWELHGWHRIPLERVLLGAGTRHLVIVSWEALHLQAVIETMLLCLFSGWQPRWFLLCGGVLSYYDCPEDAWKGCKGSIQMAVCEIQVHSVDNTRMDLIIPGEQYFYLKARSVAERQRWLVALGSAKACLTDSRTQKEKGKCCCVVGDLGNHPRLTPGFPFLSSSPPVGAPHHLTSNVHHGNDTYLSGI</sequence>
<dbReference type="Gene3D" id="2.30.29.30">
    <property type="entry name" value="Pleckstrin-homology domain (PH domain)/Phosphotyrosine-binding domain (PTB)"/>
    <property type="match status" value="1"/>
</dbReference>
<comment type="subunit">
    <text evidence="6">Forms homodimers and heterodimers with PHETA. Interacts with OCRL and INPP5B.</text>
</comment>
<dbReference type="OrthoDB" id="1854502at2759"/>
<feature type="domain" description="PH" evidence="7">
    <location>
        <begin position="128"/>
        <end position="220"/>
    </location>
</feature>
<keyword evidence="4 6" id="KW-0333">Golgi apparatus</keyword>
<dbReference type="GO" id="GO:0016020">
    <property type="term" value="C:membrane"/>
    <property type="evidence" value="ECO:0007669"/>
    <property type="project" value="UniProtKB-SubCell"/>
</dbReference>
<evidence type="ECO:0000256" key="2">
    <source>
        <dbReference type="ARBA" id="ARBA00004198"/>
    </source>
</evidence>
<dbReference type="Proteomes" id="UP000700334">
    <property type="component" value="Unassembled WGS sequence"/>
</dbReference>
<evidence type="ECO:0000256" key="1">
    <source>
        <dbReference type="ARBA" id="ARBA00004170"/>
    </source>
</evidence>
<dbReference type="InterPro" id="IPR011993">
    <property type="entry name" value="PH-like_dom_sf"/>
</dbReference>
<evidence type="ECO:0000259" key="7">
    <source>
        <dbReference type="PROSITE" id="PS50003"/>
    </source>
</evidence>
<evidence type="ECO:0000256" key="6">
    <source>
        <dbReference type="RuleBase" id="RU369082"/>
    </source>
</evidence>
<dbReference type="GO" id="GO:0042147">
    <property type="term" value="P:retrograde transport, endosome to Golgi"/>
    <property type="evidence" value="ECO:0007669"/>
    <property type="project" value="UniProtKB-UniRule"/>
</dbReference>
<evidence type="ECO:0000256" key="4">
    <source>
        <dbReference type="ARBA" id="ARBA00023034"/>
    </source>
</evidence>
<dbReference type="InterPro" id="IPR045188">
    <property type="entry name" value="Boi1/Boi2-like"/>
</dbReference>
<keyword evidence="5" id="KW-0472">Membrane</keyword>
<protein>
    <recommendedName>
        <fullName evidence="6">Sesquipedalian</fullName>
        <shortName evidence="6">Ses</shortName>
    </recommendedName>
    <alternativeName>
        <fullName evidence="6">PH domain-containing endocytic trafficking adaptor</fullName>
    </alternativeName>
</protein>
<dbReference type="GO" id="GO:0055037">
    <property type="term" value="C:recycling endosome"/>
    <property type="evidence" value="ECO:0007669"/>
    <property type="project" value="UniProtKB-SubCell"/>
</dbReference>
<comment type="function">
    <text evidence="6">Plays a role in endocytic trafficking. Required for receptor recycling from endosomes, both to the trans-Golgi network and the plasma membrane.</text>
</comment>
<keyword evidence="6" id="KW-0968">Cytoplasmic vesicle</keyword>
<comment type="caution">
    <text evidence="8">The sequence shown here is derived from an EMBL/GenBank/DDBJ whole genome shotgun (WGS) entry which is preliminary data.</text>
</comment>
<dbReference type="GO" id="GO:0005769">
    <property type="term" value="C:early endosome"/>
    <property type="evidence" value="ECO:0007669"/>
    <property type="project" value="UniProtKB-SubCell"/>
</dbReference>
<name>A0A8J6A6K9_GALPY</name>